<evidence type="ECO:0000256" key="1">
    <source>
        <dbReference type="PROSITE-ProRule" id="PRU00176"/>
    </source>
</evidence>
<evidence type="ECO:0000313" key="4">
    <source>
        <dbReference type="Proteomes" id="UP000008837"/>
    </source>
</evidence>
<dbReference type="GeneID" id="5855236"/>
<dbReference type="EMBL" id="AAYY01000006">
    <property type="protein sequence ID" value="EDP43715.1"/>
    <property type="molecule type" value="Genomic_DNA"/>
</dbReference>
<organism evidence="3 4">
    <name type="scientific">Malassezia globosa (strain ATCC MYA-4612 / CBS 7966)</name>
    <name type="common">Dandruff-associated fungus</name>
    <dbReference type="NCBI Taxonomy" id="425265"/>
    <lineage>
        <taxon>Eukaryota</taxon>
        <taxon>Fungi</taxon>
        <taxon>Dikarya</taxon>
        <taxon>Basidiomycota</taxon>
        <taxon>Ustilaginomycotina</taxon>
        <taxon>Malasseziomycetes</taxon>
        <taxon>Malasseziales</taxon>
        <taxon>Malasseziaceae</taxon>
        <taxon>Malassezia</taxon>
    </lineage>
</organism>
<dbReference type="GO" id="GO:0003723">
    <property type="term" value="F:RNA binding"/>
    <property type="evidence" value="ECO:0007669"/>
    <property type="project" value="UniProtKB-UniRule"/>
</dbReference>
<dbReference type="InParanoid" id="A8PZL0"/>
<accession>A8PZL0</accession>
<dbReference type="InterPro" id="IPR000504">
    <property type="entry name" value="RRM_dom"/>
</dbReference>
<dbReference type="InterPro" id="IPR035979">
    <property type="entry name" value="RBD_domain_sf"/>
</dbReference>
<dbReference type="Pfam" id="PF00076">
    <property type="entry name" value="RRM_1"/>
    <property type="match status" value="1"/>
</dbReference>
<dbReference type="VEuPathDB" id="FungiDB:MGL_1928"/>
<gene>
    <name evidence="3" type="ORF">MGL_1928</name>
</gene>
<dbReference type="KEGG" id="mgl:MGL_1928"/>
<keyword evidence="4" id="KW-1185">Reference proteome</keyword>
<reference evidence="3 4" key="1">
    <citation type="journal article" date="2007" name="Proc. Natl. Acad. Sci. U.S.A.">
        <title>Dandruff-associated Malassezia genomes reveal convergent and divergent virulence traits shared with plant and human fungal pathogens.</title>
        <authorList>
            <person name="Xu J."/>
            <person name="Saunders C.W."/>
            <person name="Hu P."/>
            <person name="Grant R.A."/>
            <person name="Boekhout T."/>
            <person name="Kuramae E.E."/>
            <person name="Kronstad J.W."/>
            <person name="Deangelis Y.M."/>
            <person name="Reeder N.L."/>
            <person name="Johnstone K.R."/>
            <person name="Leland M."/>
            <person name="Fieno A.M."/>
            <person name="Begley W.M."/>
            <person name="Sun Y."/>
            <person name="Lacey M.P."/>
            <person name="Chaudhary T."/>
            <person name="Keough T."/>
            <person name="Chu L."/>
            <person name="Sears R."/>
            <person name="Yuan B."/>
            <person name="Dawson T.L.Jr."/>
        </authorList>
    </citation>
    <scope>NUCLEOTIDE SEQUENCE [LARGE SCALE GENOMIC DNA]</scope>
    <source>
        <strain evidence="4">ATCC MYA-4612 / CBS 7966</strain>
    </source>
</reference>
<dbReference type="InterPro" id="IPR012677">
    <property type="entry name" value="Nucleotide-bd_a/b_plait_sf"/>
</dbReference>
<dbReference type="PANTHER" id="PTHR48037">
    <property type="entry name" value="ATPASE E1"/>
    <property type="match status" value="1"/>
</dbReference>
<evidence type="ECO:0000313" key="3">
    <source>
        <dbReference type="EMBL" id="EDP43715.1"/>
    </source>
</evidence>
<name>A8PZL0_MALGO</name>
<dbReference type="Proteomes" id="UP000008837">
    <property type="component" value="Unassembled WGS sequence"/>
</dbReference>
<dbReference type="PROSITE" id="PS50102">
    <property type="entry name" value="RRM"/>
    <property type="match status" value="1"/>
</dbReference>
<dbReference type="PANTHER" id="PTHR48037:SF1">
    <property type="entry name" value="RRM DOMAIN-CONTAINING PROTEIN"/>
    <property type="match status" value="1"/>
</dbReference>
<dbReference type="SUPFAM" id="SSF54928">
    <property type="entry name" value="RNA-binding domain, RBD"/>
    <property type="match status" value="1"/>
</dbReference>
<dbReference type="AlphaFoldDB" id="A8PZL0"/>
<dbReference type="STRING" id="425265.A8PZL0"/>
<protein>
    <recommendedName>
        <fullName evidence="2">RRM domain-containing protein</fullName>
    </recommendedName>
</protein>
<proteinExistence type="predicted"/>
<feature type="domain" description="RRM" evidence="2">
    <location>
        <begin position="1"/>
        <end position="74"/>
    </location>
</feature>
<sequence length="77" mass="8616">MNESSLLSIFSTFGDISDVQLPRQTDQVSKHRGYAFITYTQEEDAEDAMDNMNLNELHGAWLQEHNTAAQDADPQAG</sequence>
<dbReference type="Gene3D" id="3.30.70.330">
    <property type="match status" value="1"/>
</dbReference>
<evidence type="ECO:0000259" key="2">
    <source>
        <dbReference type="PROSITE" id="PS50102"/>
    </source>
</evidence>
<dbReference type="OrthoDB" id="407442at2759"/>
<keyword evidence="1" id="KW-0694">RNA-binding</keyword>
<dbReference type="RefSeq" id="XP_001730929.1">
    <property type="nucleotide sequence ID" value="XM_001730877.1"/>
</dbReference>
<comment type="caution">
    <text evidence="3">The sequence shown here is derived from an EMBL/GenBank/DDBJ whole genome shotgun (WGS) entry which is preliminary data.</text>
</comment>